<dbReference type="InterPro" id="IPR006222">
    <property type="entry name" value="GCVT_N"/>
</dbReference>
<dbReference type="Gene3D" id="3.30.70.1400">
    <property type="entry name" value="Aminomethyltransferase beta-barrel domains"/>
    <property type="match status" value="1"/>
</dbReference>
<dbReference type="SUPFAM" id="SSF103025">
    <property type="entry name" value="Folate-binding domain"/>
    <property type="match status" value="1"/>
</dbReference>
<comment type="similarity">
    <text evidence="1">Belongs to the GcvT family.</text>
</comment>
<evidence type="ECO:0000313" key="10">
    <source>
        <dbReference type="EMBL" id="QAT17536.1"/>
    </source>
</evidence>
<evidence type="ECO:0000259" key="9">
    <source>
        <dbReference type="Pfam" id="PF08669"/>
    </source>
</evidence>
<evidence type="ECO:0000256" key="1">
    <source>
        <dbReference type="ARBA" id="ARBA00008609"/>
    </source>
</evidence>
<sequence>MNSILSTPLTADHIVRGARMAPFAGWNMPIQYEGIIAETLHTRSAVSCFDICHMGEFLLKGDPQTCGLERLVTARLCDMPTGSCRYGSILNEKGGVLDDLIVYRKGPADWMIVVNAATIEKDKKHFQAHLKPGTEFRDVSAETGKIDLQGPLSRDIIKTIAPKAANLGYYTFLETEVLGRPGLVSRTGYTGELGYELYLPSQEIPALWKKLLDDPRVKPAGLGARDVLRLEMGYSLYGQDIDEETTPLEAGLEKFVDFKKDFIGRDALTFKKKTGVSRRRVYLRALSRRSPRHEHHIFIDGEKKGLVTSGTFSPHLNCGIGMGFLDNAPAARGLDICVGDDKIKIEAVITDKPFVKHTSLKR</sequence>
<accession>A0A410P5R6</accession>
<dbReference type="GO" id="GO:0005960">
    <property type="term" value="C:glycine cleavage complex"/>
    <property type="evidence" value="ECO:0007669"/>
    <property type="project" value="InterPro"/>
</dbReference>
<feature type="domain" description="Aminomethyltransferase C-terminal" evidence="9">
    <location>
        <begin position="278"/>
        <end position="356"/>
    </location>
</feature>
<dbReference type="Pfam" id="PF08669">
    <property type="entry name" value="GCV_T_C"/>
    <property type="match status" value="1"/>
</dbReference>
<dbReference type="GO" id="GO:0008483">
    <property type="term" value="F:transaminase activity"/>
    <property type="evidence" value="ECO:0007669"/>
    <property type="project" value="UniProtKB-KW"/>
</dbReference>
<dbReference type="GO" id="GO:0005829">
    <property type="term" value="C:cytosol"/>
    <property type="evidence" value="ECO:0007669"/>
    <property type="project" value="TreeGrafter"/>
</dbReference>
<evidence type="ECO:0000256" key="4">
    <source>
        <dbReference type="ARBA" id="ARBA00022679"/>
    </source>
</evidence>
<dbReference type="AlphaFoldDB" id="A0A410P5R6"/>
<evidence type="ECO:0000259" key="8">
    <source>
        <dbReference type="Pfam" id="PF01571"/>
    </source>
</evidence>
<evidence type="ECO:0000256" key="2">
    <source>
        <dbReference type="ARBA" id="ARBA00012616"/>
    </source>
</evidence>
<feature type="binding site" evidence="7">
    <location>
        <position position="196"/>
    </location>
    <ligand>
        <name>substrate</name>
    </ligand>
</feature>
<name>A0A410P5R6_VELA1</name>
<dbReference type="RefSeq" id="WP_128700375.1">
    <property type="nucleotide sequence ID" value="NZ_CP019384.1"/>
</dbReference>
<dbReference type="Gene3D" id="4.10.1250.10">
    <property type="entry name" value="Aminomethyltransferase fragment"/>
    <property type="match status" value="1"/>
</dbReference>
<dbReference type="InterPro" id="IPR013977">
    <property type="entry name" value="GcvT_C"/>
</dbReference>
<evidence type="ECO:0000313" key="11">
    <source>
        <dbReference type="Proteomes" id="UP000287243"/>
    </source>
</evidence>
<dbReference type="NCBIfam" id="TIGR00528">
    <property type="entry name" value="gcvT"/>
    <property type="match status" value="1"/>
</dbReference>
<dbReference type="SUPFAM" id="SSF101790">
    <property type="entry name" value="Aminomethyltransferase beta-barrel domain"/>
    <property type="match status" value="1"/>
</dbReference>
<dbReference type="OrthoDB" id="9774591at2"/>
<dbReference type="EMBL" id="CP019384">
    <property type="protein sequence ID" value="QAT17536.1"/>
    <property type="molecule type" value="Genomic_DNA"/>
</dbReference>
<keyword evidence="11" id="KW-1185">Reference proteome</keyword>
<protein>
    <recommendedName>
        <fullName evidence="2">aminomethyltransferase</fullName>
        <ecNumber evidence="2">2.1.2.10</ecNumber>
    </recommendedName>
    <alternativeName>
        <fullName evidence="5">Glycine cleavage system T protein</fullName>
    </alternativeName>
</protein>
<gene>
    <name evidence="10" type="ORF">BU251_07310</name>
</gene>
<dbReference type="Gene3D" id="2.40.30.110">
    <property type="entry name" value="Aminomethyltransferase beta-barrel domains"/>
    <property type="match status" value="1"/>
</dbReference>
<dbReference type="NCBIfam" id="NF001567">
    <property type="entry name" value="PRK00389.1"/>
    <property type="match status" value="1"/>
</dbReference>
<dbReference type="Gene3D" id="3.30.1360.120">
    <property type="entry name" value="Probable tRNA modification gtpase trme, domain 1"/>
    <property type="match status" value="1"/>
</dbReference>
<dbReference type="PANTHER" id="PTHR43757:SF2">
    <property type="entry name" value="AMINOMETHYLTRANSFERASE, MITOCHONDRIAL"/>
    <property type="match status" value="1"/>
</dbReference>
<proteinExistence type="inferred from homology"/>
<dbReference type="InterPro" id="IPR028896">
    <property type="entry name" value="GcvT/YgfZ/DmdA"/>
</dbReference>
<dbReference type="InterPro" id="IPR029043">
    <property type="entry name" value="GcvT/YgfZ_C"/>
</dbReference>
<dbReference type="FunFam" id="4.10.1250.10:FF:000001">
    <property type="entry name" value="Aminomethyltransferase"/>
    <property type="match status" value="1"/>
</dbReference>
<dbReference type="GO" id="GO:0006546">
    <property type="term" value="P:glycine catabolic process"/>
    <property type="evidence" value="ECO:0007669"/>
    <property type="project" value="InterPro"/>
</dbReference>
<dbReference type="PANTHER" id="PTHR43757">
    <property type="entry name" value="AMINOMETHYLTRANSFERASE"/>
    <property type="match status" value="1"/>
</dbReference>
<evidence type="ECO:0000256" key="3">
    <source>
        <dbReference type="ARBA" id="ARBA00022576"/>
    </source>
</evidence>
<keyword evidence="4" id="KW-0808">Transferase</keyword>
<evidence type="ECO:0000256" key="6">
    <source>
        <dbReference type="ARBA" id="ARBA00047665"/>
    </source>
</evidence>
<dbReference type="Pfam" id="PF01571">
    <property type="entry name" value="GCV_T"/>
    <property type="match status" value="1"/>
</dbReference>
<organism evidence="10 11">
    <name type="scientific">Velamenicoccus archaeovorus</name>
    <dbReference type="NCBI Taxonomy" id="1930593"/>
    <lineage>
        <taxon>Bacteria</taxon>
        <taxon>Pseudomonadati</taxon>
        <taxon>Candidatus Omnitrophota</taxon>
        <taxon>Candidatus Velamenicoccus</taxon>
    </lineage>
</organism>
<dbReference type="PIRSF" id="PIRSF006487">
    <property type="entry name" value="GcvT"/>
    <property type="match status" value="1"/>
</dbReference>
<feature type="domain" description="GCVT N-terminal" evidence="8">
    <location>
        <begin position="12"/>
        <end position="260"/>
    </location>
</feature>
<evidence type="ECO:0000256" key="7">
    <source>
        <dbReference type="PIRSR" id="PIRSR006487-1"/>
    </source>
</evidence>
<comment type="catalytic activity">
    <reaction evidence="6">
        <text>N(6)-[(R)-S(8)-aminomethyldihydrolipoyl]-L-lysyl-[protein] + (6S)-5,6,7,8-tetrahydrofolate = N(6)-[(R)-dihydrolipoyl]-L-lysyl-[protein] + (6R)-5,10-methylene-5,6,7,8-tetrahydrofolate + NH4(+)</text>
        <dbReference type="Rhea" id="RHEA:16945"/>
        <dbReference type="Rhea" id="RHEA-COMP:10475"/>
        <dbReference type="Rhea" id="RHEA-COMP:10492"/>
        <dbReference type="ChEBI" id="CHEBI:15636"/>
        <dbReference type="ChEBI" id="CHEBI:28938"/>
        <dbReference type="ChEBI" id="CHEBI:57453"/>
        <dbReference type="ChEBI" id="CHEBI:83100"/>
        <dbReference type="ChEBI" id="CHEBI:83143"/>
        <dbReference type="EC" id="2.1.2.10"/>
    </reaction>
</comment>
<keyword evidence="3" id="KW-0032">Aminotransferase</keyword>
<dbReference type="KEGG" id="vai:BU251_07310"/>
<dbReference type="InterPro" id="IPR006223">
    <property type="entry name" value="GcvT"/>
</dbReference>
<reference evidence="10 11" key="1">
    <citation type="submission" date="2017-01" db="EMBL/GenBank/DDBJ databases">
        <title>First insights into the biology of 'candidatus Vampirococcus archaeovorus'.</title>
        <authorList>
            <person name="Kizina J."/>
            <person name="Jordan S."/>
            <person name="Stueber K."/>
            <person name="Reinhardt R."/>
            <person name="Harder J."/>
        </authorList>
    </citation>
    <scope>NUCLEOTIDE SEQUENCE [LARGE SCALE GENOMIC DNA]</scope>
    <source>
        <strain evidence="10 11">LiM</strain>
    </source>
</reference>
<evidence type="ECO:0000256" key="5">
    <source>
        <dbReference type="ARBA" id="ARBA00031395"/>
    </source>
</evidence>
<dbReference type="GO" id="GO:0004047">
    <property type="term" value="F:aminomethyltransferase activity"/>
    <property type="evidence" value="ECO:0007669"/>
    <property type="project" value="UniProtKB-EC"/>
</dbReference>
<dbReference type="InterPro" id="IPR027266">
    <property type="entry name" value="TrmE/GcvT-like"/>
</dbReference>
<dbReference type="EC" id="2.1.2.10" evidence="2"/>
<dbReference type="Proteomes" id="UP000287243">
    <property type="component" value="Chromosome"/>
</dbReference>